<reference evidence="1 2" key="1">
    <citation type="submission" date="2023-06" db="EMBL/GenBank/DDBJ databases">
        <title>Sporosarcina sp. nov., isolated from Korean traditional fermented seafood 'Jeotgal'.</title>
        <authorList>
            <person name="Yang A.I."/>
            <person name="Shin N.-R."/>
        </authorList>
    </citation>
    <scope>NUCLEOTIDE SEQUENCE [LARGE SCALE GENOMIC DNA]</scope>
    <source>
        <strain evidence="1 2">KCTC13119</strain>
    </source>
</reference>
<accession>A0ABU4G7Y9</accession>
<keyword evidence="2" id="KW-1185">Reference proteome</keyword>
<evidence type="ECO:0000313" key="1">
    <source>
        <dbReference type="EMBL" id="MDW0112487.1"/>
    </source>
</evidence>
<dbReference type="Proteomes" id="UP001282284">
    <property type="component" value="Unassembled WGS sequence"/>
</dbReference>
<gene>
    <name evidence="1" type="ORF">QT711_04765</name>
</gene>
<protein>
    <submittedName>
        <fullName evidence="1">Uncharacterized protein</fullName>
    </submittedName>
</protein>
<proteinExistence type="predicted"/>
<name>A0ABU4G7Y9_9BACL</name>
<dbReference type="EMBL" id="JAUBDI010000003">
    <property type="protein sequence ID" value="MDW0112487.1"/>
    <property type="molecule type" value="Genomic_DNA"/>
</dbReference>
<evidence type="ECO:0000313" key="2">
    <source>
        <dbReference type="Proteomes" id="UP001282284"/>
    </source>
</evidence>
<organism evidence="1 2">
    <name type="scientific">Sporosarcina saromensis</name>
    <dbReference type="NCBI Taxonomy" id="359365"/>
    <lineage>
        <taxon>Bacteria</taxon>
        <taxon>Bacillati</taxon>
        <taxon>Bacillota</taxon>
        <taxon>Bacilli</taxon>
        <taxon>Bacillales</taxon>
        <taxon>Caryophanaceae</taxon>
        <taxon>Sporosarcina</taxon>
    </lineage>
</organism>
<comment type="caution">
    <text evidence="1">The sequence shown here is derived from an EMBL/GenBank/DDBJ whole genome shotgun (WGS) entry which is preliminary data.</text>
</comment>
<dbReference type="RefSeq" id="WP_317942381.1">
    <property type="nucleotide sequence ID" value="NZ_JAUBDI010000003.1"/>
</dbReference>
<sequence>MRSYAAIERIMPRFAEVCGVPEKYAAIERIMLRTGEVCGD</sequence>